<evidence type="ECO:0000256" key="1">
    <source>
        <dbReference type="ARBA" id="ARBA00008791"/>
    </source>
</evidence>
<dbReference type="InterPro" id="IPR006015">
    <property type="entry name" value="Universal_stress_UspA"/>
</dbReference>
<dbReference type="EMBL" id="JACHMO010000001">
    <property type="protein sequence ID" value="MBB5801503.1"/>
    <property type="molecule type" value="Genomic_DNA"/>
</dbReference>
<reference evidence="3 4" key="1">
    <citation type="submission" date="2020-08" db="EMBL/GenBank/DDBJ databases">
        <title>Sequencing the genomes of 1000 actinobacteria strains.</title>
        <authorList>
            <person name="Klenk H.-P."/>
        </authorList>
    </citation>
    <scope>NUCLEOTIDE SEQUENCE [LARGE SCALE GENOMIC DNA]</scope>
    <source>
        <strain evidence="3 4">DSM 45486</strain>
    </source>
</reference>
<gene>
    <name evidence="3" type="ORF">F4560_001271</name>
</gene>
<feature type="domain" description="UspA" evidence="2">
    <location>
        <begin position="161"/>
        <end position="298"/>
    </location>
</feature>
<dbReference type="RefSeq" id="WP_184917416.1">
    <property type="nucleotide sequence ID" value="NZ_JACHMO010000001.1"/>
</dbReference>
<keyword evidence="4" id="KW-1185">Reference proteome</keyword>
<dbReference type="Proteomes" id="UP000552097">
    <property type="component" value="Unassembled WGS sequence"/>
</dbReference>
<dbReference type="Gene3D" id="3.40.50.620">
    <property type="entry name" value="HUPs"/>
    <property type="match status" value="2"/>
</dbReference>
<dbReference type="AlphaFoldDB" id="A0A7W9HGF5"/>
<name>A0A7W9HGF5_9PSEU</name>
<accession>A0A7W9HGF5</accession>
<dbReference type="PANTHER" id="PTHR46268:SF6">
    <property type="entry name" value="UNIVERSAL STRESS PROTEIN UP12"/>
    <property type="match status" value="1"/>
</dbReference>
<dbReference type="InterPro" id="IPR014729">
    <property type="entry name" value="Rossmann-like_a/b/a_fold"/>
</dbReference>
<dbReference type="PRINTS" id="PR01438">
    <property type="entry name" value="UNVRSLSTRESS"/>
</dbReference>
<dbReference type="Pfam" id="PF00582">
    <property type="entry name" value="Usp"/>
    <property type="match status" value="2"/>
</dbReference>
<evidence type="ECO:0000313" key="3">
    <source>
        <dbReference type="EMBL" id="MBB5801503.1"/>
    </source>
</evidence>
<comment type="caution">
    <text evidence="3">The sequence shown here is derived from an EMBL/GenBank/DDBJ whole genome shotgun (WGS) entry which is preliminary data.</text>
</comment>
<evidence type="ECO:0000259" key="2">
    <source>
        <dbReference type="Pfam" id="PF00582"/>
    </source>
</evidence>
<dbReference type="SUPFAM" id="SSF52402">
    <property type="entry name" value="Adenine nucleotide alpha hydrolases-like"/>
    <property type="match status" value="2"/>
</dbReference>
<evidence type="ECO:0000313" key="4">
    <source>
        <dbReference type="Proteomes" id="UP000552097"/>
    </source>
</evidence>
<organism evidence="3 4">
    <name type="scientific">Saccharothrix ecbatanensis</name>
    <dbReference type="NCBI Taxonomy" id="1105145"/>
    <lineage>
        <taxon>Bacteria</taxon>
        <taxon>Bacillati</taxon>
        <taxon>Actinomycetota</taxon>
        <taxon>Actinomycetes</taxon>
        <taxon>Pseudonocardiales</taxon>
        <taxon>Pseudonocardiaceae</taxon>
        <taxon>Saccharothrix</taxon>
    </lineage>
</organism>
<feature type="domain" description="UspA" evidence="2">
    <location>
        <begin position="13"/>
        <end position="153"/>
    </location>
</feature>
<dbReference type="PANTHER" id="PTHR46268">
    <property type="entry name" value="STRESS RESPONSE PROTEIN NHAX"/>
    <property type="match status" value="1"/>
</dbReference>
<sequence>MSSPGHGDARGAVVVGFDGSEPARLAAFWAAREAASRRRRLLVVNVLRGPMPELAMSPLAVPLPDAVTDEAVRGYAEKELAEVAAECERVSPGLDVRTSLEDGYAADALSRVAQGADLLAVGSSGRSGLSRALLGSTTADLVHAHPGPIVVARGDGAEDGRVVVGVDGSETSVRAVAFAFEYASRRGGDLLAVHAWADLPLEALAPLREQDANRRQVEEQAAALIDRSLAPHRQDYPDVRVSRVVAFDGPAHALLDNAREASLIVVGSHGRGAVRRALLGSVGHAVLYHAPCSVAVVHRDQATSGGTS</sequence>
<comment type="similarity">
    <text evidence="1">Belongs to the universal stress protein A family.</text>
</comment>
<protein>
    <submittedName>
        <fullName evidence="3">Nucleotide-binding universal stress UspA family protein</fullName>
    </submittedName>
</protein>
<dbReference type="CDD" id="cd00293">
    <property type="entry name" value="USP-like"/>
    <property type="match status" value="1"/>
</dbReference>
<dbReference type="InterPro" id="IPR006016">
    <property type="entry name" value="UspA"/>
</dbReference>
<proteinExistence type="inferred from homology"/>